<keyword evidence="3" id="KW-1185">Reference proteome</keyword>
<reference evidence="3" key="1">
    <citation type="submission" date="2016-10" db="EMBL/GenBank/DDBJ databases">
        <authorList>
            <person name="Varghese N."/>
            <person name="Submissions S."/>
        </authorList>
    </citation>
    <scope>NUCLEOTIDE SEQUENCE [LARGE SCALE GENOMIC DNA]</scope>
    <source>
        <strain evidence="3">BL47</strain>
    </source>
</reference>
<dbReference type="EMBL" id="FNHS01000006">
    <property type="protein sequence ID" value="SDN19219.1"/>
    <property type="molecule type" value="Genomic_DNA"/>
</dbReference>
<dbReference type="Gene3D" id="3.40.50.2000">
    <property type="entry name" value="Glycogen Phosphorylase B"/>
    <property type="match status" value="2"/>
</dbReference>
<protein>
    <submittedName>
        <fullName evidence="2">Predicted glycosyl transferase</fullName>
    </submittedName>
</protein>
<dbReference type="PANTHER" id="PTHR21015:SF28">
    <property type="entry name" value="SLL1722 PROTEIN"/>
    <property type="match status" value="1"/>
</dbReference>
<dbReference type="Pfam" id="PF04101">
    <property type="entry name" value="Glyco_tran_28_C"/>
    <property type="match status" value="1"/>
</dbReference>
<sequence length="653" mass="68690">MRVLIAVTHLLGAGHLTRAAALARAFAAAGHEVMLISGGVPAPLVRLDSVRLVQLPPVHIVGTAFATLLRPDGEPADADWLMRRRTVMLDAFEGFAPDAVLTELFPFGRRALAAEFMALVEAANARVPRPLILASVRDILVASNRLERIAQAHARIATFYDAVLVHGDPSLVPLDASWPLDAVTTGKLRYTGYVDEGTHPGAATARAGVLVAAGSGPAGLLLLGAAVEAARQRPDLGWRILAGHGVPEAAFAEMAQGLPGSVLGRTRADYRTLLAGSTVSVSQCGYNTATDLLAGGTPAVVVPFEAGGETEQRLRAERLAARGLARVLPEANLTAVTLLQAVDAQQAAPPPGSHGIDLGGARRSVEIVEALKACRRGKIRPRSPLNAVSPGRRALLGALDLAAERGQSLVFLWRDDDVVTVTPQLDRLIGLAEAHGAPILLAAIPAGIEPALGRRLATASGVSVAIHGLAHHNHAPASAKPAEFGSDRAFDALVADAAAGLRIARDRVPARNLLPVFVPPWNRLAANLAGALPDLGYRGLSAIPGPPIPGLRRLDATLDPIDWRGSRSLREPGALLSALADDIARVPERPICLLTHHLVHDAAIWDFVEDLIAVLLKHPAVQVVHPRQVFDDAAMDTRCAAPHHRDRGIARTG</sequence>
<dbReference type="Gene3D" id="3.20.20.370">
    <property type="entry name" value="Glycoside hydrolase/deacetylase"/>
    <property type="match status" value="1"/>
</dbReference>
<accession>A0A1G9ZD17</accession>
<dbReference type="Proteomes" id="UP000198704">
    <property type="component" value="Unassembled WGS sequence"/>
</dbReference>
<gene>
    <name evidence="2" type="ORF">SAMN05216360_106221</name>
</gene>
<dbReference type="SUPFAM" id="SSF88713">
    <property type="entry name" value="Glycoside hydrolase/deacetylase"/>
    <property type="match status" value="1"/>
</dbReference>
<dbReference type="GO" id="GO:0016758">
    <property type="term" value="F:hexosyltransferase activity"/>
    <property type="evidence" value="ECO:0007669"/>
    <property type="project" value="InterPro"/>
</dbReference>
<feature type="domain" description="Glycosyl transferase family 28 C-terminal" evidence="1">
    <location>
        <begin position="273"/>
        <end position="344"/>
    </location>
</feature>
<dbReference type="AlphaFoldDB" id="A0A1G9ZD17"/>
<keyword evidence="2" id="KW-0808">Transferase</keyword>
<dbReference type="CDD" id="cd10928">
    <property type="entry name" value="CE4_u4"/>
    <property type="match status" value="1"/>
</dbReference>
<organism evidence="2 3">
    <name type="scientific">Methylobacterium phyllostachyos</name>
    <dbReference type="NCBI Taxonomy" id="582672"/>
    <lineage>
        <taxon>Bacteria</taxon>
        <taxon>Pseudomonadati</taxon>
        <taxon>Pseudomonadota</taxon>
        <taxon>Alphaproteobacteria</taxon>
        <taxon>Hyphomicrobiales</taxon>
        <taxon>Methylobacteriaceae</taxon>
        <taxon>Methylobacterium</taxon>
    </lineage>
</organism>
<dbReference type="InterPro" id="IPR007235">
    <property type="entry name" value="Glyco_trans_28_C"/>
</dbReference>
<evidence type="ECO:0000259" key="1">
    <source>
        <dbReference type="Pfam" id="PF04101"/>
    </source>
</evidence>
<name>A0A1G9ZD17_9HYPH</name>
<proteinExistence type="predicted"/>
<dbReference type="OrthoDB" id="503443at2"/>
<dbReference type="InterPro" id="IPR011330">
    <property type="entry name" value="Glyco_hydro/deAcase_b/a-brl"/>
</dbReference>
<dbReference type="RefSeq" id="WP_091716012.1">
    <property type="nucleotide sequence ID" value="NZ_FNHS01000006.1"/>
</dbReference>
<dbReference type="SUPFAM" id="SSF53756">
    <property type="entry name" value="UDP-Glycosyltransferase/glycogen phosphorylase"/>
    <property type="match status" value="1"/>
</dbReference>
<dbReference type="STRING" id="582672.SAMN05216360_106221"/>
<evidence type="ECO:0000313" key="2">
    <source>
        <dbReference type="EMBL" id="SDN19219.1"/>
    </source>
</evidence>
<dbReference type="GO" id="GO:0005975">
    <property type="term" value="P:carbohydrate metabolic process"/>
    <property type="evidence" value="ECO:0007669"/>
    <property type="project" value="InterPro"/>
</dbReference>
<dbReference type="InterPro" id="IPR049591">
    <property type="entry name" value="CE4_u4-like"/>
</dbReference>
<dbReference type="PANTHER" id="PTHR21015">
    <property type="entry name" value="UDP-N-ACETYLGLUCOSAMINE--N-ACETYLMURAMYL-(PENTAPEPTIDE) PYROPHOSPHORYL-UNDECAPRENOL N-ACETYLGLUCOSAMINE TRANSFERASE 1"/>
    <property type="match status" value="1"/>
</dbReference>
<evidence type="ECO:0000313" key="3">
    <source>
        <dbReference type="Proteomes" id="UP000198704"/>
    </source>
</evidence>